<proteinExistence type="predicted"/>
<sequence length="123" mass="13965">MKANDRRGNSASRGYGHRWRLAREVFLAANPFCSMCSTISRPVAATVVDHKTAPRLQEAKASGEPEKLRTAWKLFWDQDNWQPLCKLCHDSVKQRLERSGRVAGCDASGLPLDPNHHWNRRSP</sequence>
<gene>
    <name evidence="1" type="ORF">WP8W18C01_12600</name>
</gene>
<dbReference type="Proteomes" id="UP000515680">
    <property type="component" value="Chromosome"/>
</dbReference>
<dbReference type="AlphaFoldDB" id="A0A6S5TWP9"/>
<name>A0A6S5TWP9_PSEPU</name>
<evidence type="ECO:0000313" key="2">
    <source>
        <dbReference type="Proteomes" id="UP000515680"/>
    </source>
</evidence>
<protein>
    <submittedName>
        <fullName evidence="1">HNH endonuclease</fullName>
    </submittedName>
</protein>
<dbReference type="RefSeq" id="WP_182817558.1">
    <property type="nucleotide sequence ID" value="NZ_AP022227.1"/>
</dbReference>
<dbReference type="CDD" id="cd00085">
    <property type="entry name" value="HNHc"/>
    <property type="match status" value="1"/>
</dbReference>
<evidence type="ECO:0000313" key="1">
    <source>
        <dbReference type="EMBL" id="BBT38919.1"/>
    </source>
</evidence>
<dbReference type="EMBL" id="AP022227">
    <property type="protein sequence ID" value="BBT38919.1"/>
    <property type="molecule type" value="Genomic_DNA"/>
</dbReference>
<reference evidence="1 2" key="1">
    <citation type="submission" date="2019-12" db="EMBL/GenBank/DDBJ databases">
        <title>complete genome sequences of Pseudomonas putida str. WP8-W18-CRE-01 isolated from wastewater treatment plant effluent.</title>
        <authorList>
            <person name="Sekizuka T."/>
            <person name="Itokawa K."/>
            <person name="Yatsu K."/>
            <person name="Inamine Y."/>
            <person name="Kuroda M."/>
        </authorList>
    </citation>
    <scope>NUCLEOTIDE SEQUENCE [LARGE SCALE GENOMIC DNA]</scope>
    <source>
        <strain evidence="1 2">WP8-W18-CRE-01</strain>
    </source>
</reference>
<dbReference type="GO" id="GO:0004519">
    <property type="term" value="F:endonuclease activity"/>
    <property type="evidence" value="ECO:0007669"/>
    <property type="project" value="UniProtKB-KW"/>
</dbReference>
<organism evidence="1 2">
    <name type="scientific">Pseudomonas putida</name>
    <name type="common">Arthrobacter siderocapsulatus</name>
    <dbReference type="NCBI Taxonomy" id="303"/>
    <lineage>
        <taxon>Bacteria</taxon>
        <taxon>Pseudomonadati</taxon>
        <taxon>Pseudomonadota</taxon>
        <taxon>Gammaproteobacteria</taxon>
        <taxon>Pseudomonadales</taxon>
        <taxon>Pseudomonadaceae</taxon>
        <taxon>Pseudomonas</taxon>
    </lineage>
</organism>
<keyword evidence="1" id="KW-0540">Nuclease</keyword>
<accession>A0A6S5TWP9</accession>
<keyword evidence="1" id="KW-0378">Hydrolase</keyword>
<keyword evidence="1" id="KW-0255">Endonuclease</keyword>
<dbReference type="InterPro" id="IPR003615">
    <property type="entry name" value="HNH_nuc"/>
</dbReference>